<dbReference type="CDD" id="cd00202">
    <property type="entry name" value="ZnF_GATA"/>
    <property type="match status" value="1"/>
</dbReference>
<keyword evidence="9" id="KW-1185">Reference proteome</keyword>
<dbReference type="InterPro" id="IPR013088">
    <property type="entry name" value="Znf_NHR/GATA"/>
</dbReference>
<feature type="domain" description="PAS" evidence="6">
    <location>
        <begin position="44"/>
        <end position="99"/>
    </location>
</feature>
<dbReference type="SMART" id="SM00401">
    <property type="entry name" value="ZnF_GATA"/>
    <property type="match status" value="1"/>
</dbReference>
<keyword evidence="1" id="KW-0479">Metal-binding</keyword>
<dbReference type="CDD" id="cd00130">
    <property type="entry name" value="PAS"/>
    <property type="match status" value="1"/>
</dbReference>
<dbReference type="InterPro" id="IPR035965">
    <property type="entry name" value="PAS-like_dom_sf"/>
</dbReference>
<proteinExistence type="predicted"/>
<evidence type="ECO:0000256" key="1">
    <source>
        <dbReference type="ARBA" id="ARBA00022723"/>
    </source>
</evidence>
<dbReference type="PANTHER" id="PTHR45658">
    <property type="entry name" value="GATA TRANSCRIPTION FACTOR"/>
    <property type="match status" value="1"/>
</dbReference>
<keyword evidence="3" id="KW-0862">Zinc</keyword>
<evidence type="ECO:0000256" key="3">
    <source>
        <dbReference type="ARBA" id="ARBA00022833"/>
    </source>
</evidence>
<dbReference type="Pfam" id="PF00320">
    <property type="entry name" value="GATA"/>
    <property type="match status" value="1"/>
</dbReference>
<sequence>MSSTLPSQKSASATAAPTNQASFEFTKRKRWADLLISELADTCIFILSSTLKIYYCNPAVNDLLGWKEGDLVDHDFTDLVNPDDQAIFRASFEESLGGNKELLSYVRLKCGTPATTYPFMPMKEVLFEVKGYPRFAVENNPASGCQCFFAMAKPYMSRNMTMLNTLMELQLENEHLQTKLTALKSKQHTTAPPSLYSTSSALFTQQRQQADNSSPYYLGSDPVKTPIKSTFDSSALSINPGDDIDTEEGQKKKKLKKMHPTEQYVCVTCGRTDSPEWRKGPLGPKTLCNACGLRWAKQMRKTDDPGEASTGAVTEAS</sequence>
<dbReference type="Proteomes" id="UP001163846">
    <property type="component" value="Unassembled WGS sequence"/>
</dbReference>
<evidence type="ECO:0000313" key="8">
    <source>
        <dbReference type="EMBL" id="KAJ3842255.1"/>
    </source>
</evidence>
<reference evidence="8" key="1">
    <citation type="submission" date="2022-08" db="EMBL/GenBank/DDBJ databases">
        <authorList>
            <consortium name="DOE Joint Genome Institute"/>
            <person name="Min B."/>
            <person name="Riley R."/>
            <person name="Sierra-Patev S."/>
            <person name="Naranjo-Ortiz M."/>
            <person name="Looney B."/>
            <person name="Konkel Z."/>
            <person name="Slot J.C."/>
            <person name="Sakamoto Y."/>
            <person name="Steenwyk J.L."/>
            <person name="Rokas A."/>
            <person name="Carro J."/>
            <person name="Camarero S."/>
            <person name="Ferreira P."/>
            <person name="Molpeceres G."/>
            <person name="Ruiz-Duenas F.J."/>
            <person name="Serrano A."/>
            <person name="Henrissat B."/>
            <person name="Drula E."/>
            <person name="Hughes K.W."/>
            <person name="Mata J.L."/>
            <person name="Ishikawa N.K."/>
            <person name="Vargas-Isla R."/>
            <person name="Ushijima S."/>
            <person name="Smith C.A."/>
            <person name="Ahrendt S."/>
            <person name="Andreopoulos W."/>
            <person name="He G."/>
            <person name="Labutti K."/>
            <person name="Lipzen A."/>
            <person name="Ng V."/>
            <person name="Sandor L."/>
            <person name="Barry K."/>
            <person name="Martinez A.T."/>
            <person name="Xiao Y."/>
            <person name="Gibbons J.G."/>
            <person name="Terashima K."/>
            <person name="Hibbett D.S."/>
            <person name="Grigoriev I.V."/>
        </authorList>
    </citation>
    <scope>NUCLEOTIDE SEQUENCE</scope>
    <source>
        <strain evidence="8">TFB9207</strain>
    </source>
</reference>
<dbReference type="EMBL" id="MU806012">
    <property type="protein sequence ID" value="KAJ3842255.1"/>
    <property type="molecule type" value="Genomic_DNA"/>
</dbReference>
<dbReference type="PANTHER" id="PTHR45658:SF18">
    <property type="entry name" value="PROTEIN GAT2"/>
    <property type="match status" value="1"/>
</dbReference>
<gene>
    <name evidence="8" type="ORF">F5878DRAFT_608223</name>
</gene>
<accession>A0AA38PG05</accession>
<evidence type="ECO:0000259" key="7">
    <source>
        <dbReference type="PROSITE" id="PS50114"/>
    </source>
</evidence>
<dbReference type="PROSITE" id="PS50112">
    <property type="entry name" value="PAS"/>
    <property type="match status" value="1"/>
</dbReference>
<evidence type="ECO:0000313" key="9">
    <source>
        <dbReference type="Proteomes" id="UP001163846"/>
    </source>
</evidence>
<dbReference type="GO" id="GO:0043565">
    <property type="term" value="F:sequence-specific DNA binding"/>
    <property type="evidence" value="ECO:0007669"/>
    <property type="project" value="InterPro"/>
</dbReference>
<dbReference type="PROSITE" id="PS50114">
    <property type="entry name" value="GATA_ZN_FINGER_2"/>
    <property type="match status" value="1"/>
</dbReference>
<comment type="caution">
    <text evidence="8">The sequence shown here is derived from an EMBL/GenBank/DDBJ whole genome shotgun (WGS) entry which is preliminary data.</text>
</comment>
<evidence type="ECO:0000256" key="4">
    <source>
        <dbReference type="PROSITE-ProRule" id="PRU00094"/>
    </source>
</evidence>
<keyword evidence="2 4" id="KW-0863">Zinc-finger</keyword>
<dbReference type="InterPro" id="IPR000679">
    <property type="entry name" value="Znf_GATA"/>
</dbReference>
<dbReference type="PROSITE" id="PS00344">
    <property type="entry name" value="GATA_ZN_FINGER_1"/>
    <property type="match status" value="1"/>
</dbReference>
<dbReference type="InterPro" id="IPR013767">
    <property type="entry name" value="PAS_fold"/>
</dbReference>
<dbReference type="Gene3D" id="3.30.50.10">
    <property type="entry name" value="Erythroid Transcription Factor GATA-1, subunit A"/>
    <property type="match status" value="1"/>
</dbReference>
<dbReference type="SUPFAM" id="SSF55785">
    <property type="entry name" value="PYP-like sensor domain (PAS domain)"/>
    <property type="match status" value="1"/>
</dbReference>
<dbReference type="InterPro" id="IPR051140">
    <property type="entry name" value="GATA_TF"/>
</dbReference>
<dbReference type="GO" id="GO:0008270">
    <property type="term" value="F:zinc ion binding"/>
    <property type="evidence" value="ECO:0007669"/>
    <property type="project" value="UniProtKB-KW"/>
</dbReference>
<dbReference type="SMART" id="SM00091">
    <property type="entry name" value="PAS"/>
    <property type="match status" value="1"/>
</dbReference>
<organism evidence="8 9">
    <name type="scientific">Lentinula raphanica</name>
    <dbReference type="NCBI Taxonomy" id="153919"/>
    <lineage>
        <taxon>Eukaryota</taxon>
        <taxon>Fungi</taxon>
        <taxon>Dikarya</taxon>
        <taxon>Basidiomycota</taxon>
        <taxon>Agaricomycotina</taxon>
        <taxon>Agaricomycetes</taxon>
        <taxon>Agaricomycetidae</taxon>
        <taxon>Agaricales</taxon>
        <taxon>Marasmiineae</taxon>
        <taxon>Omphalotaceae</taxon>
        <taxon>Lentinula</taxon>
    </lineage>
</organism>
<dbReference type="SUPFAM" id="SSF57716">
    <property type="entry name" value="Glucocorticoid receptor-like (DNA-binding domain)"/>
    <property type="match status" value="1"/>
</dbReference>
<dbReference type="Pfam" id="PF00989">
    <property type="entry name" value="PAS"/>
    <property type="match status" value="1"/>
</dbReference>
<feature type="region of interest" description="Disordered" evidence="5">
    <location>
        <begin position="229"/>
        <end position="257"/>
    </location>
</feature>
<dbReference type="AlphaFoldDB" id="A0AA38PG05"/>
<protein>
    <submittedName>
        <fullName evidence="8">White collar photoreceptors-like protein</fullName>
    </submittedName>
</protein>
<evidence type="ECO:0000256" key="2">
    <source>
        <dbReference type="ARBA" id="ARBA00022771"/>
    </source>
</evidence>
<evidence type="ECO:0000259" key="6">
    <source>
        <dbReference type="PROSITE" id="PS50112"/>
    </source>
</evidence>
<dbReference type="InterPro" id="IPR000014">
    <property type="entry name" value="PAS"/>
</dbReference>
<name>A0AA38PG05_9AGAR</name>
<dbReference type="GO" id="GO:0006355">
    <property type="term" value="P:regulation of DNA-templated transcription"/>
    <property type="evidence" value="ECO:0007669"/>
    <property type="project" value="InterPro"/>
</dbReference>
<feature type="domain" description="GATA-type" evidence="7">
    <location>
        <begin position="260"/>
        <end position="293"/>
    </location>
</feature>
<dbReference type="NCBIfam" id="TIGR00229">
    <property type="entry name" value="sensory_box"/>
    <property type="match status" value="1"/>
</dbReference>
<dbReference type="Gene3D" id="3.30.450.20">
    <property type="entry name" value="PAS domain"/>
    <property type="match status" value="1"/>
</dbReference>
<evidence type="ECO:0000256" key="5">
    <source>
        <dbReference type="SAM" id="MobiDB-lite"/>
    </source>
</evidence>